<keyword evidence="2" id="KW-1133">Transmembrane helix</keyword>
<dbReference type="STRING" id="1714016.BA724_03320"/>
<feature type="compositionally biased region" description="Low complexity" evidence="1">
    <location>
        <begin position="40"/>
        <end position="62"/>
    </location>
</feature>
<accession>A0A1E7DRZ0</accession>
<sequence>METTSLILSIAASIGTIASIIWNLKLSNEIKSLKQIKGDGNIQSTGGNNNINNTGSNSTFKR</sequence>
<keyword evidence="4" id="KW-1185">Reference proteome</keyword>
<dbReference type="Proteomes" id="UP000095658">
    <property type="component" value="Unassembled WGS sequence"/>
</dbReference>
<evidence type="ECO:0000256" key="2">
    <source>
        <dbReference type="SAM" id="Phobius"/>
    </source>
</evidence>
<proteinExistence type="predicted"/>
<name>A0A1E7DRZ0_9BACI</name>
<feature type="region of interest" description="Disordered" evidence="1">
    <location>
        <begin position="39"/>
        <end position="62"/>
    </location>
</feature>
<feature type="transmembrane region" description="Helical" evidence="2">
    <location>
        <begin position="6"/>
        <end position="24"/>
    </location>
</feature>
<organism evidence="3 4">
    <name type="scientific">Domibacillus iocasae</name>
    <dbReference type="NCBI Taxonomy" id="1714016"/>
    <lineage>
        <taxon>Bacteria</taxon>
        <taxon>Bacillati</taxon>
        <taxon>Bacillota</taxon>
        <taxon>Bacilli</taxon>
        <taxon>Bacillales</taxon>
        <taxon>Bacillaceae</taxon>
        <taxon>Domibacillus</taxon>
    </lineage>
</organism>
<keyword evidence="2" id="KW-0812">Transmembrane</keyword>
<dbReference type="RefSeq" id="WP_069937843.1">
    <property type="nucleotide sequence ID" value="NZ_MAMP01000012.1"/>
</dbReference>
<evidence type="ECO:0000313" key="3">
    <source>
        <dbReference type="EMBL" id="OES45846.1"/>
    </source>
</evidence>
<gene>
    <name evidence="3" type="ORF">BA724_03320</name>
</gene>
<evidence type="ECO:0000313" key="4">
    <source>
        <dbReference type="Proteomes" id="UP000095658"/>
    </source>
</evidence>
<dbReference type="AlphaFoldDB" id="A0A1E7DRZ0"/>
<dbReference type="EMBL" id="MAMP01000012">
    <property type="protein sequence ID" value="OES45846.1"/>
    <property type="molecule type" value="Genomic_DNA"/>
</dbReference>
<comment type="caution">
    <text evidence="3">The sequence shown here is derived from an EMBL/GenBank/DDBJ whole genome shotgun (WGS) entry which is preliminary data.</text>
</comment>
<reference evidence="3 4" key="1">
    <citation type="submission" date="2016-06" db="EMBL/GenBank/DDBJ databases">
        <title>Domibacillus iocasae genome sequencing.</title>
        <authorList>
            <person name="Verma A."/>
            <person name="Pal Y."/>
            <person name="Ojha A.K."/>
            <person name="Krishnamurthi S."/>
        </authorList>
    </citation>
    <scope>NUCLEOTIDE SEQUENCE [LARGE SCALE GENOMIC DNA]</scope>
    <source>
        <strain evidence="3 4">DSM 29979</strain>
    </source>
</reference>
<protein>
    <submittedName>
        <fullName evidence="3">Uncharacterized protein</fullName>
    </submittedName>
</protein>
<keyword evidence="2" id="KW-0472">Membrane</keyword>
<evidence type="ECO:0000256" key="1">
    <source>
        <dbReference type="SAM" id="MobiDB-lite"/>
    </source>
</evidence>